<dbReference type="Proteomes" id="UP000188937">
    <property type="component" value="Chromosome"/>
</dbReference>
<evidence type="ECO:0000313" key="3">
    <source>
        <dbReference type="Proteomes" id="UP000188937"/>
    </source>
</evidence>
<name>A0A1U9KE65_ACEAC</name>
<organism evidence="2 3">
    <name type="scientific">Acetobacter aceti</name>
    <dbReference type="NCBI Taxonomy" id="435"/>
    <lineage>
        <taxon>Bacteria</taxon>
        <taxon>Pseudomonadati</taxon>
        <taxon>Pseudomonadota</taxon>
        <taxon>Alphaproteobacteria</taxon>
        <taxon>Acetobacterales</taxon>
        <taxon>Acetobacteraceae</taxon>
        <taxon>Acetobacter</taxon>
        <taxon>Acetobacter subgen. Acetobacter</taxon>
    </lineage>
</organism>
<keyword evidence="3" id="KW-1185">Reference proteome</keyword>
<evidence type="ECO:0000313" key="2">
    <source>
        <dbReference type="EMBL" id="AQS84072.1"/>
    </source>
</evidence>
<dbReference type="OrthoDB" id="7165680at2"/>
<reference evidence="2 3" key="1">
    <citation type="submission" date="2016-03" db="EMBL/GenBank/DDBJ databases">
        <title>Acetic acid bacteria sequencing.</title>
        <authorList>
            <person name="Brandt J."/>
            <person name="Jakob F."/>
            <person name="Vogel R.F."/>
        </authorList>
    </citation>
    <scope>NUCLEOTIDE SEQUENCE [LARGE SCALE GENOMIC DNA]</scope>
    <source>
        <strain evidence="2 3">TMW2.1153</strain>
    </source>
</reference>
<dbReference type="STRING" id="435.A0U92_04040"/>
<accession>A0A1U9KE65</accession>
<dbReference type="KEGG" id="aace:A0U92_04040"/>
<evidence type="ECO:0000256" key="1">
    <source>
        <dbReference type="SAM" id="MobiDB-lite"/>
    </source>
</evidence>
<sequence length="342" mass="36297">MFRPFTFFCALLAGSSGMYLYTKKHQTTVLDQQISRIVGDTQHIRQQTAVLQTQWALLNQPDRLNHLAARFDSSLKPMEPKQFVRMSDLRQHLPSVESVHDAVVARADAPVAPTAPSESRSVAPVAMAANSAPEHDHVRDTVVKPAPSVVAETSVRKAPVVLAKADTPALPTHAHDARMTDAHTTTELRRLTGESPKPQTLALSDAPQAGAHKSQHHAASTASTSTDALALALGEKSETATVHHAAAHTVVADSGVTRHVATHEATDLTDTTHATHHAATTRVALGDAQRHSPAFSSPVTTVAAWRPAAAPRYVEARATYSGSLLGRSAIGGGLPPPMPVSN</sequence>
<dbReference type="AlphaFoldDB" id="A0A1U9KE65"/>
<proteinExistence type="predicted"/>
<dbReference type="EMBL" id="CP014692">
    <property type="protein sequence ID" value="AQS84072.1"/>
    <property type="molecule type" value="Genomic_DNA"/>
</dbReference>
<gene>
    <name evidence="2" type="ORF">A0U92_04040</name>
</gene>
<feature type="region of interest" description="Disordered" evidence="1">
    <location>
        <begin position="192"/>
        <end position="223"/>
    </location>
</feature>
<protein>
    <submittedName>
        <fullName evidence="2">Uncharacterized protein</fullName>
    </submittedName>
</protein>
<dbReference type="RefSeq" id="WP_077812109.1">
    <property type="nucleotide sequence ID" value="NZ_CP014692.1"/>
</dbReference>